<proteinExistence type="predicted"/>
<dbReference type="RefSeq" id="WP_220304120.1">
    <property type="nucleotide sequence ID" value="NZ_CP080590.1"/>
</dbReference>
<gene>
    <name evidence="2" type="ORF">K1X15_13380</name>
</gene>
<dbReference type="EMBL" id="CP080590">
    <property type="protein sequence ID" value="QYO75622.1"/>
    <property type="molecule type" value="Genomic_DNA"/>
</dbReference>
<dbReference type="Proteomes" id="UP000825799">
    <property type="component" value="Chromosome"/>
</dbReference>
<accession>A0ABX8WFX0</accession>
<organism evidence="2 3">
    <name type="scientific">Devosia salina</name>
    <dbReference type="NCBI Taxonomy" id="2860336"/>
    <lineage>
        <taxon>Bacteria</taxon>
        <taxon>Pseudomonadati</taxon>
        <taxon>Pseudomonadota</taxon>
        <taxon>Alphaproteobacteria</taxon>
        <taxon>Hyphomicrobiales</taxon>
        <taxon>Devosiaceae</taxon>
        <taxon>Devosia</taxon>
    </lineage>
</organism>
<evidence type="ECO:0000313" key="3">
    <source>
        <dbReference type="Proteomes" id="UP000825799"/>
    </source>
</evidence>
<evidence type="ECO:0000313" key="2">
    <source>
        <dbReference type="EMBL" id="QYO75622.1"/>
    </source>
</evidence>
<feature type="compositionally biased region" description="Low complexity" evidence="1">
    <location>
        <begin position="1"/>
        <end position="12"/>
    </location>
</feature>
<name>A0ABX8WFX0_9HYPH</name>
<feature type="region of interest" description="Disordered" evidence="1">
    <location>
        <begin position="1"/>
        <end position="54"/>
    </location>
</feature>
<protein>
    <submittedName>
        <fullName evidence="2">Uncharacterized protein</fullName>
    </submittedName>
</protein>
<reference evidence="2 3" key="1">
    <citation type="submission" date="2021-08" db="EMBL/GenBank/DDBJ databases">
        <title>Devosia salina sp. nov., isolated from the South China Sea sediment.</title>
        <authorList>
            <person name="Zhou Z."/>
        </authorList>
    </citation>
    <scope>NUCLEOTIDE SEQUENCE [LARGE SCALE GENOMIC DNA]</scope>
    <source>
        <strain evidence="2 3">SCS-3</strain>
    </source>
</reference>
<keyword evidence="3" id="KW-1185">Reference proteome</keyword>
<evidence type="ECO:0000256" key="1">
    <source>
        <dbReference type="SAM" id="MobiDB-lite"/>
    </source>
</evidence>
<sequence>MTTTTQRSLGLRRLGGPGPEMLYSPDTTYGLHRGQSRLRTRPMADTPAADEPTAETVVEHIEPAVESDLVIEGIETAAPVAERTPYVDPNPDFLDWDGELVPMTGPYISKDGCRWMHGVPSFLHEDRPQSNIR</sequence>